<dbReference type="AlphaFoldDB" id="A0A0U5BAZ0"/>
<dbReference type="OrthoDB" id="2374983at2"/>
<name>A0A0U5BAZ0_9BACL</name>
<protein>
    <submittedName>
        <fullName evidence="1">Spore coat protein E</fullName>
    </submittedName>
</protein>
<dbReference type="RefSeq" id="WP_096466512.1">
    <property type="nucleotide sequence ID" value="NZ_AP017312.1"/>
</dbReference>
<evidence type="ECO:0000313" key="2">
    <source>
        <dbReference type="Proteomes" id="UP000217696"/>
    </source>
</evidence>
<accession>A0A0U5BAZ0</accession>
<proteinExistence type="predicted"/>
<evidence type="ECO:0000313" key="1">
    <source>
        <dbReference type="EMBL" id="BAU28806.1"/>
    </source>
</evidence>
<dbReference type="InterPro" id="IPR018901">
    <property type="entry name" value="Spore_coat_CotE"/>
</dbReference>
<keyword evidence="1" id="KW-0946">Virion</keyword>
<dbReference type="EMBL" id="AP017312">
    <property type="protein sequence ID" value="BAU28806.1"/>
    <property type="molecule type" value="Genomic_DNA"/>
</dbReference>
<reference evidence="1 2" key="1">
    <citation type="submission" date="2015-12" db="EMBL/GenBank/DDBJ databases">
        <title>Genome sequence of Aneurinibacillus soli.</title>
        <authorList>
            <person name="Lee J.S."/>
            <person name="Lee K.C."/>
            <person name="Kim K.K."/>
            <person name="Lee B.W."/>
        </authorList>
    </citation>
    <scope>NUCLEOTIDE SEQUENCE [LARGE SCALE GENOMIC DNA]</scope>
    <source>
        <strain evidence="1 2">CB4</strain>
    </source>
</reference>
<dbReference type="Pfam" id="PF10628">
    <property type="entry name" value="CotE"/>
    <property type="match status" value="1"/>
</dbReference>
<keyword evidence="1" id="KW-0167">Capsid protein</keyword>
<keyword evidence="2" id="KW-1185">Reference proteome</keyword>
<gene>
    <name evidence="1" type="primary">cotE_2</name>
    <name evidence="1" type="ORF">CB4_02983</name>
</gene>
<organism evidence="1 2">
    <name type="scientific">Aneurinibacillus soli</name>
    <dbReference type="NCBI Taxonomy" id="1500254"/>
    <lineage>
        <taxon>Bacteria</taxon>
        <taxon>Bacillati</taxon>
        <taxon>Bacillota</taxon>
        <taxon>Bacilli</taxon>
        <taxon>Bacillales</taxon>
        <taxon>Paenibacillaceae</taxon>
        <taxon>Aneurinibacillus group</taxon>
        <taxon>Aneurinibacillus</taxon>
    </lineage>
</organism>
<sequence length="83" mass="9205">MSSTNKEVQCREIITKAVCGRGRKFSEATHTVTPSHKAVTILGAWVINHTYRANKIGETVEVSGSYEVNIWYSYNNNTDVKGG</sequence>
<dbReference type="Proteomes" id="UP000217696">
    <property type="component" value="Chromosome"/>
</dbReference>
<dbReference type="KEGG" id="asoc:CB4_02983"/>